<proteinExistence type="predicted"/>
<evidence type="ECO:0008006" key="3">
    <source>
        <dbReference type="Google" id="ProtNLM"/>
    </source>
</evidence>
<organism evidence="1 2">
    <name type="scientific">Dysgonomonas capnocytophagoides</name>
    <dbReference type="NCBI Taxonomy" id="45254"/>
    <lineage>
        <taxon>Bacteria</taxon>
        <taxon>Pseudomonadati</taxon>
        <taxon>Bacteroidota</taxon>
        <taxon>Bacteroidia</taxon>
        <taxon>Bacteroidales</taxon>
        <taxon>Dysgonomonadaceae</taxon>
        <taxon>Dysgonomonas</taxon>
    </lineage>
</organism>
<dbReference type="Proteomes" id="UP000297861">
    <property type="component" value="Unassembled WGS sequence"/>
</dbReference>
<accession>A0A4Y8L368</accession>
<dbReference type="STRING" id="1121485.GCA_000426485_01683"/>
<dbReference type="RefSeq" id="WP_134437091.1">
    <property type="nucleotide sequence ID" value="NZ_SOML01000010.1"/>
</dbReference>
<protein>
    <recommendedName>
        <fullName evidence="3">Fe-only nitrogenase accessory protein AnfO</fullName>
    </recommendedName>
</protein>
<evidence type="ECO:0000313" key="1">
    <source>
        <dbReference type="EMBL" id="TFD94688.1"/>
    </source>
</evidence>
<sequence>MKIAAFVDAEGNTLPFDSSGMIYIYEMKNSGQWLCVCKVPLYINRNMNLVDIRKSIYTIASDLAGCKAFIIKRSMGIFNTIFEEELHIRVFSATGSPLAVLDQVRELVRTEIIEAIKKAELCKQQNNETSPIAVGDLSKGCYLINLVKVQEKNESMNSKDILLPFFQNNKFVELEIICLHTPKWIERELGNFNYKVKTEIRKDGFCHAFVYPAG</sequence>
<dbReference type="OrthoDB" id="200286at2"/>
<name>A0A4Y8L368_9BACT</name>
<dbReference type="AlphaFoldDB" id="A0A4Y8L368"/>
<dbReference type="EMBL" id="SOML01000010">
    <property type="protein sequence ID" value="TFD94688.1"/>
    <property type="molecule type" value="Genomic_DNA"/>
</dbReference>
<reference evidence="1 2" key="1">
    <citation type="submission" date="2019-03" db="EMBL/GenBank/DDBJ databases">
        <title>San Antonio Military Medical Center submission to MRSN (WRAIR), pending publication.</title>
        <authorList>
            <person name="Blyth D.M."/>
            <person name="Mccarthy S.L."/>
            <person name="Schall S.E."/>
            <person name="Stam J.A."/>
            <person name="Ong A.C."/>
            <person name="Mcgann P.T."/>
        </authorList>
    </citation>
    <scope>NUCLEOTIDE SEQUENCE [LARGE SCALE GENOMIC DNA]</scope>
    <source>
        <strain evidence="1 2">MRSN571793</strain>
    </source>
</reference>
<dbReference type="Pfam" id="PF09582">
    <property type="entry name" value="AnfO_nitrog"/>
    <property type="match status" value="1"/>
</dbReference>
<comment type="caution">
    <text evidence="1">The sequence shown here is derived from an EMBL/GenBank/DDBJ whole genome shotgun (WGS) entry which is preliminary data.</text>
</comment>
<dbReference type="InterPro" id="IPR014287">
    <property type="entry name" value="Nase_Fe-Fe_AnfO"/>
</dbReference>
<evidence type="ECO:0000313" key="2">
    <source>
        <dbReference type="Proteomes" id="UP000297861"/>
    </source>
</evidence>
<keyword evidence="2" id="KW-1185">Reference proteome</keyword>
<gene>
    <name evidence="1" type="ORF">E2605_15095</name>
</gene>